<dbReference type="PANTHER" id="PTHR14845:SF0">
    <property type="entry name" value="DUF4515 DOMAIN-CONTAINING PROTEIN"/>
    <property type="match status" value="1"/>
</dbReference>
<evidence type="ECO:0000313" key="3">
    <source>
        <dbReference type="EMBL" id="CAE0489239.1"/>
    </source>
</evidence>
<sequence length="477" mass="54074">MGDTERNTTELTATQYVILAENQRKKKALADTKSQFGRVADENQALLEQLEFTQRENYEVTEHLREELLHKSQQVADLQTQIQREREQHAAELARQEESAAARQATIVEEANAAAAAAAAQIQALTAQLMSVSDFQQHQAEVEAEVMRLKEENQGLREKMESQRVDLERYYLELNQKQRKEWEQRLEELKKAAEEEVDERLDAAVKRILQQNRRMAEELKIHVQETDMLQGEVRLLEQERARLTREVKLKTELEEGYAKRGAKQAAAIKESAMKIATLEGSLGQVMEDAERERLALLQATHAQVSEAHAEMDALRRLVKLKTRELKNTRRLAQEVLLQRSDVETFLLSSLHLVRKEVERDSMREVIGQGSDKNGGQQGAGSKPSSARQQHQGSSSVFLTEGGGNTGERRCTQASQWRKLLYVLLRCSAPHYFCKVLGSGEQMPLGDSSAASYTHILFSRKHLHAIQCSSAVKTTRAP</sequence>
<evidence type="ECO:0008006" key="4">
    <source>
        <dbReference type="Google" id="ProtNLM"/>
    </source>
</evidence>
<name>A0A7S3VJA7_DUNTE</name>
<dbReference type="PANTHER" id="PTHR14845">
    <property type="entry name" value="COILED-COIL DOMAIN-CONTAINING 166"/>
    <property type="match status" value="1"/>
</dbReference>
<keyword evidence="1" id="KW-0175">Coiled coil</keyword>
<feature type="coiled-coil region" evidence="1">
    <location>
        <begin position="68"/>
        <end position="253"/>
    </location>
</feature>
<feature type="region of interest" description="Disordered" evidence="2">
    <location>
        <begin position="366"/>
        <end position="409"/>
    </location>
</feature>
<accession>A0A7S3VJA7</accession>
<dbReference type="AlphaFoldDB" id="A0A7S3VJA7"/>
<protein>
    <recommendedName>
        <fullName evidence="4">Cilia- and flagella-associated protein 157</fullName>
    </recommendedName>
</protein>
<organism evidence="3">
    <name type="scientific">Dunaliella tertiolecta</name>
    <name type="common">Green alga</name>
    <dbReference type="NCBI Taxonomy" id="3047"/>
    <lineage>
        <taxon>Eukaryota</taxon>
        <taxon>Viridiplantae</taxon>
        <taxon>Chlorophyta</taxon>
        <taxon>core chlorophytes</taxon>
        <taxon>Chlorophyceae</taxon>
        <taxon>CS clade</taxon>
        <taxon>Chlamydomonadales</taxon>
        <taxon>Dunaliellaceae</taxon>
        <taxon>Dunaliella</taxon>
    </lineage>
</organism>
<feature type="compositionally biased region" description="Polar residues" evidence="2">
    <location>
        <begin position="382"/>
        <end position="397"/>
    </location>
</feature>
<gene>
    <name evidence="3" type="ORF">DTER00134_LOCUS4310</name>
</gene>
<reference evidence="3" key="1">
    <citation type="submission" date="2021-01" db="EMBL/GenBank/DDBJ databases">
        <authorList>
            <person name="Corre E."/>
            <person name="Pelletier E."/>
            <person name="Niang G."/>
            <person name="Scheremetjew M."/>
            <person name="Finn R."/>
            <person name="Kale V."/>
            <person name="Holt S."/>
            <person name="Cochrane G."/>
            <person name="Meng A."/>
            <person name="Brown T."/>
            <person name="Cohen L."/>
        </authorList>
    </citation>
    <scope>NUCLEOTIDE SEQUENCE</scope>
    <source>
        <strain evidence="3">CCMP1320</strain>
    </source>
</reference>
<evidence type="ECO:0000256" key="2">
    <source>
        <dbReference type="SAM" id="MobiDB-lite"/>
    </source>
</evidence>
<dbReference type="EMBL" id="HBIP01007964">
    <property type="protein sequence ID" value="CAE0489239.1"/>
    <property type="molecule type" value="Transcribed_RNA"/>
</dbReference>
<evidence type="ECO:0000256" key="1">
    <source>
        <dbReference type="SAM" id="Coils"/>
    </source>
</evidence>
<proteinExistence type="predicted"/>